<organism evidence="2">
    <name type="scientific">freshwater metagenome</name>
    <dbReference type="NCBI Taxonomy" id="449393"/>
    <lineage>
        <taxon>unclassified sequences</taxon>
        <taxon>metagenomes</taxon>
        <taxon>ecological metagenomes</taxon>
    </lineage>
</organism>
<dbReference type="EMBL" id="CAFBQW010000356">
    <property type="protein sequence ID" value="CAB5069432.1"/>
    <property type="molecule type" value="Genomic_DNA"/>
</dbReference>
<accession>A0A6J7UWE3</accession>
<protein>
    <submittedName>
        <fullName evidence="2">Unannotated protein</fullName>
    </submittedName>
</protein>
<proteinExistence type="predicted"/>
<feature type="region of interest" description="Disordered" evidence="1">
    <location>
        <begin position="21"/>
        <end position="84"/>
    </location>
</feature>
<feature type="compositionally biased region" description="Polar residues" evidence="1">
    <location>
        <begin position="74"/>
        <end position="84"/>
    </location>
</feature>
<reference evidence="2" key="1">
    <citation type="submission" date="2020-05" db="EMBL/GenBank/DDBJ databases">
        <authorList>
            <person name="Chiriac C."/>
            <person name="Salcher M."/>
            <person name="Ghai R."/>
            <person name="Kavagutti S V."/>
        </authorList>
    </citation>
    <scope>NUCLEOTIDE SEQUENCE</scope>
</reference>
<dbReference type="AlphaFoldDB" id="A0A6J7UWE3"/>
<sequence>MNTIAQQVATIPQDTHLARFAPEFSGSSISTEGPASPAGSVSTMTSENTSSEESWVIAESALTSPPTGSDPASGISSMTYPDTN</sequence>
<evidence type="ECO:0000256" key="1">
    <source>
        <dbReference type="SAM" id="MobiDB-lite"/>
    </source>
</evidence>
<feature type="compositionally biased region" description="Low complexity" evidence="1">
    <location>
        <begin position="40"/>
        <end position="54"/>
    </location>
</feature>
<evidence type="ECO:0000313" key="2">
    <source>
        <dbReference type="EMBL" id="CAB5069432.1"/>
    </source>
</evidence>
<name>A0A6J7UWE3_9ZZZZ</name>
<gene>
    <name evidence="2" type="ORF">UFOPK4354_02093</name>
</gene>